<gene>
    <name evidence="1" type="ORF">SAZU_2635</name>
</gene>
<accession>A0A0K8PJK9</accession>
<proteinExistence type="predicted"/>
<name>A0A0K8PJK9_STRAJ</name>
<organism evidence="1 2">
    <name type="scientific">Streptomyces azureus</name>
    <dbReference type="NCBI Taxonomy" id="146537"/>
    <lineage>
        <taxon>Bacteria</taxon>
        <taxon>Bacillati</taxon>
        <taxon>Actinomycetota</taxon>
        <taxon>Actinomycetes</taxon>
        <taxon>Kitasatosporales</taxon>
        <taxon>Streptomycetaceae</taxon>
        <taxon>Streptomyces</taxon>
    </lineage>
</organism>
<dbReference type="Proteomes" id="UP000053859">
    <property type="component" value="Unassembled WGS sequence"/>
</dbReference>
<dbReference type="EMBL" id="DF968243">
    <property type="protein sequence ID" value="GAP47898.1"/>
    <property type="molecule type" value="Genomic_DNA"/>
</dbReference>
<dbReference type="AlphaFoldDB" id="A0A0K8PJK9"/>
<protein>
    <submittedName>
        <fullName evidence="1">Pirin, N-terminal</fullName>
    </submittedName>
</protein>
<reference evidence="1" key="1">
    <citation type="journal article" date="2015" name="Genome Announc.">
        <title>Draft Genome Sequence of Thiostrepton-Producing Streptomyces azureus ATCC 14921.</title>
        <authorList>
            <person name="Sakihara K."/>
            <person name="Maeda J."/>
            <person name="Tashiro K."/>
            <person name="Fujino Y."/>
            <person name="Kuhara S."/>
            <person name="Ohshima T."/>
            <person name="Ogata S."/>
            <person name="Doi K."/>
        </authorList>
    </citation>
    <scope>NUCLEOTIDE SEQUENCE [LARGE SCALE GENOMIC DNA]</scope>
    <source>
        <strain evidence="1">ATCC14921</strain>
    </source>
</reference>
<keyword evidence="2" id="KW-1185">Reference proteome</keyword>
<sequence length="74" mass="8012">MLDGLGHGGLVREVEVQRAGADAGSRADLRQTVPDATPCLELLGRRPDQRKTGPDGPVLFGHPWLPWRALMATQ</sequence>
<evidence type="ECO:0000313" key="2">
    <source>
        <dbReference type="Proteomes" id="UP000053859"/>
    </source>
</evidence>
<evidence type="ECO:0000313" key="1">
    <source>
        <dbReference type="EMBL" id="GAP47898.1"/>
    </source>
</evidence>